<name>A0A831WZ42_9BACT</name>
<proteinExistence type="inferred from homology"/>
<comment type="similarity">
    <text evidence="4 8">Belongs to the glycosyltransferase 1 family. Bacterial/plant glycogen synthase subfamily.</text>
</comment>
<dbReference type="GO" id="GO:0009011">
    <property type="term" value="F:alpha-1,4-glucan glucosyltransferase (ADP-glucose donor) activity"/>
    <property type="evidence" value="ECO:0007669"/>
    <property type="project" value="UniProtKB-UniRule"/>
</dbReference>
<comment type="caution">
    <text evidence="11">The sequence shown here is derived from an EMBL/GenBank/DDBJ whole genome shotgun (WGS) entry which is preliminary data.</text>
</comment>
<dbReference type="InterPro" id="IPR001296">
    <property type="entry name" value="Glyco_trans_1"/>
</dbReference>
<keyword evidence="6 8" id="KW-0808">Transferase</keyword>
<evidence type="ECO:0000256" key="2">
    <source>
        <dbReference type="ARBA" id="ARBA00002764"/>
    </source>
</evidence>
<dbReference type="Pfam" id="PF08323">
    <property type="entry name" value="Glyco_transf_5"/>
    <property type="match status" value="1"/>
</dbReference>
<evidence type="ECO:0000256" key="1">
    <source>
        <dbReference type="ARBA" id="ARBA00001478"/>
    </source>
</evidence>
<feature type="domain" description="Starch synthase catalytic" evidence="10">
    <location>
        <begin position="22"/>
        <end position="254"/>
    </location>
</feature>
<dbReference type="PANTHER" id="PTHR45825:SF11">
    <property type="entry name" value="ALPHA AMYLASE DOMAIN-CONTAINING PROTEIN"/>
    <property type="match status" value="1"/>
</dbReference>
<evidence type="ECO:0000259" key="9">
    <source>
        <dbReference type="Pfam" id="PF00534"/>
    </source>
</evidence>
<comment type="pathway">
    <text evidence="3 8">Glycan biosynthesis; glycogen biosynthesis.</text>
</comment>
<evidence type="ECO:0000256" key="5">
    <source>
        <dbReference type="ARBA" id="ARBA00022676"/>
    </source>
</evidence>
<evidence type="ECO:0000259" key="10">
    <source>
        <dbReference type="Pfam" id="PF08323"/>
    </source>
</evidence>
<evidence type="ECO:0000256" key="8">
    <source>
        <dbReference type="HAMAP-Rule" id="MF_00484"/>
    </source>
</evidence>
<dbReference type="GO" id="GO:0004373">
    <property type="term" value="F:alpha-1,4-glucan glucosyltransferase (UDP-glucose donor) activity"/>
    <property type="evidence" value="ECO:0007669"/>
    <property type="project" value="InterPro"/>
</dbReference>
<dbReference type="AlphaFoldDB" id="A0A831WZ42"/>
<dbReference type="EMBL" id="DSIY01000041">
    <property type="protein sequence ID" value="HEG90189.1"/>
    <property type="molecule type" value="Genomic_DNA"/>
</dbReference>
<protein>
    <recommendedName>
        <fullName evidence="8">Glycogen synthase</fullName>
        <ecNumber evidence="8">2.4.1.21</ecNumber>
    </recommendedName>
    <alternativeName>
        <fullName evidence="8">Starch [bacterial glycogen] synthase</fullName>
    </alternativeName>
</protein>
<accession>A0A831WZ42</accession>
<evidence type="ECO:0000256" key="4">
    <source>
        <dbReference type="ARBA" id="ARBA00010281"/>
    </source>
</evidence>
<evidence type="ECO:0000256" key="7">
    <source>
        <dbReference type="ARBA" id="ARBA00023056"/>
    </source>
</evidence>
<organism evidence="11">
    <name type="scientific">Thermorudis peleae</name>
    <dbReference type="NCBI Taxonomy" id="1382356"/>
    <lineage>
        <taxon>Bacteria</taxon>
        <taxon>Pseudomonadati</taxon>
        <taxon>Thermomicrobiota</taxon>
        <taxon>Thermomicrobia</taxon>
        <taxon>Thermomicrobia incertae sedis</taxon>
        <taxon>Thermorudis</taxon>
    </lineage>
</organism>
<dbReference type="InterPro" id="IPR013534">
    <property type="entry name" value="Starch_synth_cat_dom"/>
</dbReference>
<dbReference type="NCBIfam" id="TIGR02095">
    <property type="entry name" value="glgA"/>
    <property type="match status" value="1"/>
</dbReference>
<dbReference type="UniPathway" id="UPA00164"/>
<dbReference type="PANTHER" id="PTHR45825">
    <property type="entry name" value="GRANULE-BOUND STARCH SYNTHASE 1, CHLOROPLASTIC/AMYLOPLASTIC"/>
    <property type="match status" value="1"/>
</dbReference>
<comment type="catalytic activity">
    <reaction evidence="1 8">
        <text>[(1-&gt;4)-alpha-D-glucosyl](n) + ADP-alpha-D-glucose = [(1-&gt;4)-alpha-D-glucosyl](n+1) + ADP + H(+)</text>
        <dbReference type="Rhea" id="RHEA:18189"/>
        <dbReference type="Rhea" id="RHEA-COMP:9584"/>
        <dbReference type="Rhea" id="RHEA-COMP:9587"/>
        <dbReference type="ChEBI" id="CHEBI:15378"/>
        <dbReference type="ChEBI" id="CHEBI:15444"/>
        <dbReference type="ChEBI" id="CHEBI:57498"/>
        <dbReference type="ChEBI" id="CHEBI:456216"/>
        <dbReference type="EC" id="2.4.1.21"/>
    </reaction>
</comment>
<dbReference type="EC" id="2.4.1.21" evidence="8"/>
<dbReference type="InterPro" id="IPR011835">
    <property type="entry name" value="GS/SS"/>
</dbReference>
<evidence type="ECO:0000256" key="3">
    <source>
        <dbReference type="ARBA" id="ARBA00004964"/>
    </source>
</evidence>
<dbReference type="SUPFAM" id="SSF53756">
    <property type="entry name" value="UDP-Glycosyltransferase/glycogen phosphorylase"/>
    <property type="match status" value="1"/>
</dbReference>
<dbReference type="HAMAP" id="MF_00484">
    <property type="entry name" value="Glycogen_synth"/>
    <property type="match status" value="1"/>
</dbReference>
<keyword evidence="5 8" id="KW-0328">Glycosyltransferase</keyword>
<keyword evidence="7 8" id="KW-0320">Glycogen biosynthesis</keyword>
<reference evidence="11" key="1">
    <citation type="journal article" date="2020" name="mSystems">
        <title>Genome- and Community-Level Interaction Insights into Carbon Utilization and Element Cycling Functions of Hydrothermarchaeota in Hydrothermal Sediment.</title>
        <authorList>
            <person name="Zhou Z."/>
            <person name="Liu Y."/>
            <person name="Xu W."/>
            <person name="Pan J."/>
            <person name="Luo Z.H."/>
            <person name="Li M."/>
        </authorList>
    </citation>
    <scope>NUCLEOTIDE SEQUENCE [LARGE SCALE GENOMIC DNA]</scope>
    <source>
        <strain evidence="11">SpSt-210</strain>
    </source>
</reference>
<sequence>MRHPMQTDRWRQRHERPTSPLVLFASVEVAPFSKVGGLGDVAGSLPVALASAGIRAVVVAPWHGEPDTAAGSLERTGLSVTVPGLAGPETFQVWRAELGHGVPVLFLANPNLFGVPIVYIEERDRERFAAFSRAVVELMRVLSADILHANDWHTCPALIWHRALRYRSRALYRQRSVLTIHNLAHQGITDVDYATALGLETAEPLEEEARYPRTINLLARGLLASDAVTTVSPRYAEEIQTAAFGEGLDQLLRQRSDHLFGILNGIDTTWYNPATDPALPGHYSADEPGGKMLCKALLQRELGLAEDVERPLIGVISRLDRQKGIDVMLAAVEGLVDLGVQLAVLGTGDMGLEKQVAEVSRRFPRAVAGVLRFDSLLARRIYAGSDMFLMPSRFEPCGIGQLIALRYGSVPIVHQTGGLADTVQEWDPSTETGNGFLFTVHAAKALLATVRRAVDTFRKPAQWKRLMINAMRSDVSWVRPALEYVRVYEVILGTTAGERAPSSPAGH</sequence>
<comment type="function">
    <text evidence="2 8">Synthesizes alpha-1,4-glucan chains using ADP-glucose.</text>
</comment>
<gene>
    <name evidence="8" type="primary">glgA</name>
    <name evidence="11" type="ORF">ENP34_01895</name>
</gene>
<dbReference type="Gene3D" id="3.40.50.2000">
    <property type="entry name" value="Glycogen Phosphorylase B"/>
    <property type="match status" value="2"/>
</dbReference>
<dbReference type="CDD" id="cd03791">
    <property type="entry name" value="GT5_Glycogen_synthase_DULL1-like"/>
    <property type="match status" value="1"/>
</dbReference>
<evidence type="ECO:0000313" key="11">
    <source>
        <dbReference type="EMBL" id="HEG90189.1"/>
    </source>
</evidence>
<dbReference type="Pfam" id="PF00534">
    <property type="entry name" value="Glycos_transf_1"/>
    <property type="match status" value="1"/>
</dbReference>
<dbReference type="GO" id="GO:0005978">
    <property type="term" value="P:glycogen biosynthetic process"/>
    <property type="evidence" value="ECO:0007669"/>
    <property type="project" value="UniProtKB-UniRule"/>
</dbReference>
<feature type="domain" description="Glycosyl transferase family 1" evidence="9">
    <location>
        <begin position="306"/>
        <end position="463"/>
    </location>
</feature>
<feature type="binding site" evidence="8">
    <location>
        <position position="34"/>
    </location>
    <ligand>
        <name>ADP-alpha-D-glucose</name>
        <dbReference type="ChEBI" id="CHEBI:57498"/>
    </ligand>
</feature>
<evidence type="ECO:0000256" key="6">
    <source>
        <dbReference type="ARBA" id="ARBA00022679"/>
    </source>
</evidence>